<dbReference type="Gene3D" id="3.50.50.60">
    <property type="entry name" value="FAD/NAD(P)-binding domain"/>
    <property type="match status" value="1"/>
</dbReference>
<accession>A0A2T2NAQ6</accession>
<sequence>MSKTALVIGGSNSGLMNGIMLKHHGYDVTILEQDPSPARQGSEAGGRLGREVLAFLAEHDRTGIPATVSCVLARSVEEEGKDWAALGTRMQMTNWGLLVRILRANFDGVGAAGGAKEGGDGEAVFKGGYRVVDVADLGEKVRVWFEDGRTGEVESCTADIVIAADGTHSTVRGILMPKVERQYAGYYCWRGTVREEAVEEKSNRLLTPKCYFHWMKRNYLLYYTIPTMDGDMEPGKRAHNWLWYNNMAEDSQEHADLMTDINGQVHKGSMPRGLVREETWQRQKAIAAKKLPKALAEVVQNTQQPFVSKIYDVFSPRASFFGGKLFVVGDALITLRPNSGMSTTQAAYHCRLLERVIKREITAEQWNREVLRYGKAQRWYAITLATLGLGSRFQLVDKN</sequence>
<dbReference type="SUPFAM" id="SSF51905">
    <property type="entry name" value="FAD/NAD(P)-binding domain"/>
    <property type="match status" value="1"/>
</dbReference>
<dbReference type="InterPro" id="IPR036188">
    <property type="entry name" value="FAD/NAD-bd_sf"/>
</dbReference>
<dbReference type="Proteomes" id="UP000240883">
    <property type="component" value="Unassembled WGS sequence"/>
</dbReference>
<evidence type="ECO:0000313" key="3">
    <source>
        <dbReference type="Proteomes" id="UP000240883"/>
    </source>
</evidence>
<dbReference type="OrthoDB" id="16820at2759"/>
<dbReference type="STRING" id="1448308.A0A2T2NAQ6"/>
<evidence type="ECO:0000259" key="1">
    <source>
        <dbReference type="Pfam" id="PF22607"/>
    </source>
</evidence>
<dbReference type="AlphaFoldDB" id="A0A2T2NAQ6"/>
<proteinExistence type="predicted"/>
<organism evidence="2 3">
    <name type="scientific">Corynespora cassiicola Philippines</name>
    <dbReference type="NCBI Taxonomy" id="1448308"/>
    <lineage>
        <taxon>Eukaryota</taxon>
        <taxon>Fungi</taxon>
        <taxon>Dikarya</taxon>
        <taxon>Ascomycota</taxon>
        <taxon>Pezizomycotina</taxon>
        <taxon>Dothideomycetes</taxon>
        <taxon>Pleosporomycetidae</taxon>
        <taxon>Pleosporales</taxon>
        <taxon>Corynesporascaceae</taxon>
        <taxon>Corynespora</taxon>
    </lineage>
</organism>
<dbReference type="EMBL" id="KZ678141">
    <property type="protein sequence ID" value="PSN62503.1"/>
    <property type="molecule type" value="Genomic_DNA"/>
</dbReference>
<dbReference type="Gene3D" id="3.30.9.60">
    <property type="match status" value="1"/>
</dbReference>
<reference evidence="2 3" key="1">
    <citation type="journal article" date="2018" name="Front. Microbiol.">
        <title>Genome-Wide Analysis of Corynespora cassiicola Leaf Fall Disease Putative Effectors.</title>
        <authorList>
            <person name="Lopez D."/>
            <person name="Ribeiro S."/>
            <person name="Label P."/>
            <person name="Fumanal B."/>
            <person name="Venisse J.S."/>
            <person name="Kohler A."/>
            <person name="de Oliveira R.R."/>
            <person name="Labutti K."/>
            <person name="Lipzen A."/>
            <person name="Lail K."/>
            <person name="Bauer D."/>
            <person name="Ohm R.A."/>
            <person name="Barry K.W."/>
            <person name="Spatafora J."/>
            <person name="Grigoriev I.V."/>
            <person name="Martin F.M."/>
            <person name="Pujade-Renaud V."/>
        </authorList>
    </citation>
    <scope>NUCLEOTIDE SEQUENCE [LARGE SCALE GENOMIC DNA]</scope>
    <source>
        <strain evidence="2 3">Philippines</strain>
    </source>
</reference>
<name>A0A2T2NAQ6_CORCC</name>
<dbReference type="InterPro" id="IPR053212">
    <property type="entry name" value="DHP_3-monooxygenase"/>
</dbReference>
<dbReference type="PANTHER" id="PTHR47469">
    <property type="entry name" value="MONOOXYGENASE-LIKE"/>
    <property type="match status" value="1"/>
</dbReference>
<dbReference type="PANTHER" id="PTHR47469:SF2">
    <property type="entry name" value="OS06G0597600 PROTEIN"/>
    <property type="match status" value="1"/>
</dbReference>
<keyword evidence="3" id="KW-1185">Reference proteome</keyword>
<dbReference type="PRINTS" id="PR00420">
    <property type="entry name" value="RNGMNOXGNASE"/>
</dbReference>
<dbReference type="SUPFAM" id="SSF54373">
    <property type="entry name" value="FAD-linked reductases, C-terminal domain"/>
    <property type="match status" value="1"/>
</dbReference>
<dbReference type="InterPro" id="IPR054707">
    <property type="entry name" value="DhpH_subs-bd"/>
</dbReference>
<feature type="domain" description="2,6-dihydroxypyridine 3-monooxygenase substrate binding" evidence="1">
    <location>
        <begin position="183"/>
        <end position="312"/>
    </location>
</feature>
<evidence type="ECO:0000313" key="2">
    <source>
        <dbReference type="EMBL" id="PSN62503.1"/>
    </source>
</evidence>
<dbReference type="Pfam" id="PF22607">
    <property type="entry name" value="FAD_binding-like"/>
    <property type="match status" value="1"/>
</dbReference>
<gene>
    <name evidence="2" type="ORF">BS50DRAFT_679897</name>
</gene>
<protein>
    <submittedName>
        <fullName evidence="2">FAD/NAD(P)-binding domain-containing protein</fullName>
    </submittedName>
</protein>